<accession>A0A7G9YZC2</accession>
<evidence type="ECO:0000313" key="1">
    <source>
        <dbReference type="EMBL" id="QNO53356.1"/>
    </source>
</evidence>
<name>A0A7G9YZC2_9EURY</name>
<dbReference type="AlphaFoldDB" id="A0A7G9YZC2"/>
<reference evidence="1" key="1">
    <citation type="submission" date="2020-06" db="EMBL/GenBank/DDBJ databases">
        <title>Unique genomic features of the anaerobic methanotrophic archaea.</title>
        <authorList>
            <person name="Chadwick G.L."/>
            <person name="Skennerton C.T."/>
            <person name="Laso-Perez R."/>
            <person name="Leu A.O."/>
            <person name="Speth D.R."/>
            <person name="Yu H."/>
            <person name="Morgan-Lang C."/>
            <person name="Hatzenpichler R."/>
            <person name="Goudeau D."/>
            <person name="Malmstrom R."/>
            <person name="Brazelton W.J."/>
            <person name="Woyke T."/>
            <person name="Hallam S.J."/>
            <person name="Tyson G.W."/>
            <person name="Wegener G."/>
            <person name="Boetius A."/>
            <person name="Orphan V."/>
        </authorList>
    </citation>
    <scope>NUCLEOTIDE SEQUENCE</scope>
</reference>
<proteinExistence type="predicted"/>
<protein>
    <submittedName>
        <fullName evidence="1">Uncharacterized protein</fullName>
    </submittedName>
</protein>
<organism evidence="1">
    <name type="scientific">Candidatus Methanophagaceae archaeon ANME-1 ERB6</name>
    <dbReference type="NCBI Taxonomy" id="2759912"/>
    <lineage>
        <taxon>Archaea</taxon>
        <taxon>Methanobacteriati</taxon>
        <taxon>Methanobacteriota</taxon>
        <taxon>Stenosarchaea group</taxon>
        <taxon>Methanomicrobia</taxon>
        <taxon>Candidatus Methanophagales</taxon>
        <taxon>Candidatus Methanophagaceae</taxon>
    </lineage>
</organism>
<gene>
    <name evidence="1" type="ORF">KFLEFLPM_00009</name>
</gene>
<sequence>MPVLYNSFMVKKMDMNETIEGIEDKWALLGEPFEAEVCYAFGWEVGVESLYDGLQGAKAMKTRGAVGEKLKYHYIFR</sequence>
<dbReference type="EMBL" id="MT631539">
    <property type="protein sequence ID" value="QNO53356.1"/>
    <property type="molecule type" value="Genomic_DNA"/>
</dbReference>